<dbReference type="RefSeq" id="WP_307258155.1">
    <property type="nucleotide sequence ID" value="NZ_JAUSUC010000037.1"/>
</dbReference>
<dbReference type="InterPro" id="IPR037294">
    <property type="entry name" value="ABC_BtuC-like"/>
</dbReference>
<keyword evidence="10" id="KW-1185">Reference proteome</keyword>
<feature type="transmembrane region" description="Helical" evidence="8">
    <location>
        <begin position="257"/>
        <end position="284"/>
    </location>
</feature>
<feature type="transmembrane region" description="Helical" evidence="8">
    <location>
        <begin position="329"/>
        <end position="346"/>
    </location>
</feature>
<evidence type="ECO:0000256" key="1">
    <source>
        <dbReference type="ARBA" id="ARBA00004651"/>
    </source>
</evidence>
<feature type="transmembrane region" description="Helical" evidence="8">
    <location>
        <begin position="296"/>
        <end position="317"/>
    </location>
</feature>
<dbReference type="AlphaFoldDB" id="A0AAJ1T6N8"/>
<sequence length="351" mass="37593">MKKYSSVRLGKGFISFLVDRKAFLVALIFLILTFIVLVVSTSVGEVMISPFESFKTIIGMGDEMNQLIINSFRLPRILIALLIGMCLAVSGGILQNLVRNPLASPDIIGVTGGASTAVMLFLAIFSDSNHSLTVSISWMPVSAFIGAIVTSFFVYFLAWKKGVSSFRIVLIGIGITLLTKSITTLLMIKGPIYQAAQANVWITGSVYTANWEQVQILLPITILLLFITIVMTRTINIQEFGDPIAAGVGSRVQFNRFALLLLSAALTGSAVAFGGGIGFVGLMAPHMARRLVGSSFGAVLPVSALIGGLLVMLADLIGRTVFLPLEVPAGVFTAAIGAPYFIYLLYKTRNS</sequence>
<reference evidence="9" key="1">
    <citation type="submission" date="2023-07" db="EMBL/GenBank/DDBJ databases">
        <title>Genomic Encyclopedia of Type Strains, Phase IV (KMG-IV): sequencing the most valuable type-strain genomes for metagenomic binning, comparative biology and taxonomic classification.</title>
        <authorList>
            <person name="Goeker M."/>
        </authorList>
    </citation>
    <scope>NUCLEOTIDE SEQUENCE</scope>
    <source>
        <strain evidence="9">DSM 23947</strain>
    </source>
</reference>
<keyword evidence="6 8" id="KW-1133">Transmembrane helix</keyword>
<dbReference type="GO" id="GO:0022857">
    <property type="term" value="F:transmembrane transporter activity"/>
    <property type="evidence" value="ECO:0007669"/>
    <property type="project" value="InterPro"/>
</dbReference>
<keyword evidence="5 8" id="KW-0812">Transmembrane</keyword>
<dbReference type="Gene3D" id="1.10.3470.10">
    <property type="entry name" value="ABC transporter involved in vitamin B12 uptake, BtuC"/>
    <property type="match status" value="1"/>
</dbReference>
<dbReference type="EMBL" id="JAUSUC010000037">
    <property type="protein sequence ID" value="MDQ0216156.1"/>
    <property type="molecule type" value="Genomic_DNA"/>
</dbReference>
<comment type="similarity">
    <text evidence="2">Belongs to the binding-protein-dependent transport system permease family. FecCD subfamily.</text>
</comment>
<keyword evidence="4" id="KW-1003">Cell membrane</keyword>
<feature type="transmembrane region" description="Helical" evidence="8">
    <location>
        <begin position="216"/>
        <end position="237"/>
    </location>
</feature>
<comment type="subcellular location">
    <subcellularLocation>
        <location evidence="1">Cell membrane</location>
        <topology evidence="1">Multi-pass membrane protein</topology>
    </subcellularLocation>
</comment>
<dbReference type="FunFam" id="1.10.3470.10:FF:000001">
    <property type="entry name" value="Vitamin B12 ABC transporter permease BtuC"/>
    <property type="match status" value="1"/>
</dbReference>
<dbReference type="GO" id="GO:0005886">
    <property type="term" value="C:plasma membrane"/>
    <property type="evidence" value="ECO:0007669"/>
    <property type="project" value="UniProtKB-SubCell"/>
</dbReference>
<keyword evidence="7 8" id="KW-0472">Membrane</keyword>
<keyword evidence="3" id="KW-0813">Transport</keyword>
<evidence type="ECO:0000256" key="6">
    <source>
        <dbReference type="ARBA" id="ARBA00022989"/>
    </source>
</evidence>
<protein>
    <submittedName>
        <fullName evidence="9">Iron complex transport system permease protein</fullName>
    </submittedName>
</protein>
<feature type="transmembrane region" description="Helical" evidence="8">
    <location>
        <begin position="21"/>
        <end position="43"/>
    </location>
</feature>
<comment type="caution">
    <text evidence="9">The sequence shown here is derived from an EMBL/GenBank/DDBJ whole genome shotgun (WGS) entry which is preliminary data.</text>
</comment>
<evidence type="ECO:0000256" key="2">
    <source>
        <dbReference type="ARBA" id="ARBA00007935"/>
    </source>
</evidence>
<feature type="transmembrane region" description="Helical" evidence="8">
    <location>
        <begin position="107"/>
        <end position="126"/>
    </location>
</feature>
<dbReference type="SUPFAM" id="SSF81345">
    <property type="entry name" value="ABC transporter involved in vitamin B12 uptake, BtuC"/>
    <property type="match status" value="1"/>
</dbReference>
<name>A0AAJ1T6N8_9BACI</name>
<feature type="transmembrane region" description="Helical" evidence="8">
    <location>
        <begin position="166"/>
        <end position="186"/>
    </location>
</feature>
<dbReference type="PANTHER" id="PTHR30472:SF24">
    <property type="entry name" value="FERRIC ENTEROBACTIN TRANSPORT SYSTEM PERMEASE PROTEIN FEPG"/>
    <property type="match status" value="1"/>
</dbReference>
<dbReference type="Proteomes" id="UP001237207">
    <property type="component" value="Unassembled WGS sequence"/>
</dbReference>
<dbReference type="Pfam" id="PF01032">
    <property type="entry name" value="FecCD"/>
    <property type="match status" value="1"/>
</dbReference>
<dbReference type="PANTHER" id="PTHR30472">
    <property type="entry name" value="FERRIC ENTEROBACTIN TRANSPORT SYSTEM PERMEASE PROTEIN"/>
    <property type="match status" value="1"/>
</dbReference>
<feature type="transmembrane region" description="Helical" evidence="8">
    <location>
        <begin position="138"/>
        <end position="159"/>
    </location>
</feature>
<evidence type="ECO:0000256" key="7">
    <source>
        <dbReference type="ARBA" id="ARBA00023136"/>
    </source>
</evidence>
<dbReference type="CDD" id="cd06550">
    <property type="entry name" value="TM_ABC_iron-siderophores_like"/>
    <property type="match status" value="1"/>
</dbReference>
<evidence type="ECO:0000256" key="8">
    <source>
        <dbReference type="SAM" id="Phobius"/>
    </source>
</evidence>
<dbReference type="GO" id="GO:0033214">
    <property type="term" value="P:siderophore-iron import into cell"/>
    <property type="evidence" value="ECO:0007669"/>
    <property type="project" value="TreeGrafter"/>
</dbReference>
<evidence type="ECO:0000313" key="10">
    <source>
        <dbReference type="Proteomes" id="UP001237207"/>
    </source>
</evidence>
<evidence type="ECO:0000256" key="4">
    <source>
        <dbReference type="ARBA" id="ARBA00022475"/>
    </source>
</evidence>
<feature type="transmembrane region" description="Helical" evidence="8">
    <location>
        <begin position="77"/>
        <end position="95"/>
    </location>
</feature>
<gene>
    <name evidence="9" type="ORF">J2S13_002593</name>
</gene>
<organism evidence="9 10">
    <name type="scientific">Oikeobacillus pervagus</name>
    <dbReference type="NCBI Taxonomy" id="1325931"/>
    <lineage>
        <taxon>Bacteria</taxon>
        <taxon>Bacillati</taxon>
        <taxon>Bacillota</taxon>
        <taxon>Bacilli</taxon>
        <taxon>Bacillales</taxon>
        <taxon>Bacillaceae</taxon>
        <taxon>Oikeobacillus</taxon>
    </lineage>
</organism>
<proteinExistence type="inferred from homology"/>
<accession>A0AAJ1T6N8</accession>
<evidence type="ECO:0000256" key="3">
    <source>
        <dbReference type="ARBA" id="ARBA00022448"/>
    </source>
</evidence>
<evidence type="ECO:0000313" key="9">
    <source>
        <dbReference type="EMBL" id="MDQ0216156.1"/>
    </source>
</evidence>
<evidence type="ECO:0000256" key="5">
    <source>
        <dbReference type="ARBA" id="ARBA00022692"/>
    </source>
</evidence>
<dbReference type="InterPro" id="IPR000522">
    <property type="entry name" value="ABC_transptr_permease_BtuC"/>
</dbReference>